<dbReference type="Proteomes" id="UP000314294">
    <property type="component" value="Unassembled WGS sequence"/>
</dbReference>
<dbReference type="EMBL" id="SRLO01000645">
    <property type="protein sequence ID" value="TNN49700.1"/>
    <property type="molecule type" value="Genomic_DNA"/>
</dbReference>
<dbReference type="AlphaFoldDB" id="A0A4Z2G940"/>
<gene>
    <name evidence="1" type="ORF">EYF80_040105</name>
</gene>
<proteinExistence type="predicted"/>
<evidence type="ECO:0000313" key="1">
    <source>
        <dbReference type="EMBL" id="TNN49700.1"/>
    </source>
</evidence>
<name>A0A4Z2G940_9TELE</name>
<comment type="caution">
    <text evidence="1">The sequence shown here is derived from an EMBL/GenBank/DDBJ whole genome shotgun (WGS) entry which is preliminary data.</text>
</comment>
<protein>
    <submittedName>
        <fullName evidence="1">Uncharacterized protein</fullName>
    </submittedName>
</protein>
<organism evidence="1 2">
    <name type="scientific">Liparis tanakae</name>
    <name type="common">Tanaka's snailfish</name>
    <dbReference type="NCBI Taxonomy" id="230148"/>
    <lineage>
        <taxon>Eukaryota</taxon>
        <taxon>Metazoa</taxon>
        <taxon>Chordata</taxon>
        <taxon>Craniata</taxon>
        <taxon>Vertebrata</taxon>
        <taxon>Euteleostomi</taxon>
        <taxon>Actinopterygii</taxon>
        <taxon>Neopterygii</taxon>
        <taxon>Teleostei</taxon>
        <taxon>Neoteleostei</taxon>
        <taxon>Acanthomorphata</taxon>
        <taxon>Eupercaria</taxon>
        <taxon>Perciformes</taxon>
        <taxon>Cottioidei</taxon>
        <taxon>Cottales</taxon>
        <taxon>Liparidae</taxon>
        <taxon>Liparis</taxon>
    </lineage>
</organism>
<keyword evidence="2" id="KW-1185">Reference proteome</keyword>
<accession>A0A4Z2G940</accession>
<evidence type="ECO:0000313" key="2">
    <source>
        <dbReference type="Proteomes" id="UP000314294"/>
    </source>
</evidence>
<sequence length="101" mass="11171">MEVERRSGQSVNRAMAGTGDGLPIASSLTLVCSARPAVSLLRTQPTVTPPSRRPSWGASPLIISSWLKYPDPALAHQVNTLAWWWPKRKDQNTTKSFFPIQ</sequence>
<reference evidence="1 2" key="1">
    <citation type="submission" date="2019-03" db="EMBL/GenBank/DDBJ databases">
        <title>First draft genome of Liparis tanakae, snailfish: a comprehensive survey of snailfish specific genes.</title>
        <authorList>
            <person name="Kim W."/>
            <person name="Song I."/>
            <person name="Jeong J.-H."/>
            <person name="Kim D."/>
            <person name="Kim S."/>
            <person name="Ryu S."/>
            <person name="Song J.Y."/>
            <person name="Lee S.K."/>
        </authorList>
    </citation>
    <scope>NUCLEOTIDE SEQUENCE [LARGE SCALE GENOMIC DNA]</scope>
    <source>
        <tissue evidence="1">Muscle</tissue>
    </source>
</reference>